<evidence type="ECO:0000256" key="4">
    <source>
        <dbReference type="ARBA" id="ARBA00023150"/>
    </source>
</evidence>
<accession>A0A140LB05</accession>
<evidence type="ECO:0000256" key="2">
    <source>
        <dbReference type="ARBA" id="ARBA00005046"/>
    </source>
</evidence>
<dbReference type="GO" id="GO:0006777">
    <property type="term" value="P:Mo-molybdopterin cofactor biosynthetic process"/>
    <property type="evidence" value="ECO:0007669"/>
    <property type="project" value="UniProtKB-UniRule"/>
</dbReference>
<organism evidence="8 9">
    <name type="scientific">Fervidicola ferrireducens</name>
    <dbReference type="NCBI Taxonomy" id="520764"/>
    <lineage>
        <taxon>Bacteria</taxon>
        <taxon>Bacillati</taxon>
        <taxon>Bacillota</taxon>
        <taxon>Clostridia</taxon>
        <taxon>Thermosediminibacterales</taxon>
        <taxon>Thermosediminibacteraceae</taxon>
        <taxon>Fervidicola</taxon>
    </lineage>
</organism>
<dbReference type="InterPro" id="IPR050105">
    <property type="entry name" value="MoCo_biosynth_MoaA/MoaC"/>
</dbReference>
<evidence type="ECO:0000313" key="8">
    <source>
        <dbReference type="EMBL" id="KXG77730.1"/>
    </source>
</evidence>
<dbReference type="EMBL" id="LOED01000008">
    <property type="protein sequence ID" value="KXG77730.1"/>
    <property type="molecule type" value="Genomic_DNA"/>
</dbReference>
<dbReference type="InterPro" id="IPR036522">
    <property type="entry name" value="MoaC_sf"/>
</dbReference>
<evidence type="ECO:0000256" key="3">
    <source>
        <dbReference type="ARBA" id="ARBA00012575"/>
    </source>
</evidence>
<dbReference type="InterPro" id="IPR047594">
    <property type="entry name" value="MoaC_bact/euk"/>
</dbReference>
<comment type="caution">
    <text evidence="8">The sequence shown here is derived from an EMBL/GenBank/DDBJ whole genome shotgun (WGS) entry which is preliminary data.</text>
</comment>
<evidence type="ECO:0000256" key="6">
    <source>
        <dbReference type="HAMAP-Rule" id="MF_01224"/>
    </source>
</evidence>
<dbReference type="NCBIfam" id="NF006870">
    <property type="entry name" value="PRK09364.1"/>
    <property type="match status" value="1"/>
</dbReference>
<comment type="similarity">
    <text evidence="6">Belongs to the MoaC family.</text>
</comment>
<gene>
    <name evidence="6 8" type="primary">moaC</name>
    <name evidence="8" type="ORF">AN618_09280</name>
</gene>
<reference evidence="8 9" key="1">
    <citation type="submission" date="2015-12" db="EMBL/GenBank/DDBJ databases">
        <title>Draft genome sequnece of Fervidicola ferrireducens strain Y170.</title>
        <authorList>
            <person name="Patel B.K."/>
        </authorList>
    </citation>
    <scope>NUCLEOTIDE SEQUENCE [LARGE SCALE GENOMIC DNA]</scope>
    <source>
        <strain evidence="8 9">Y170</strain>
    </source>
</reference>
<protein>
    <recommendedName>
        <fullName evidence="3 6">Cyclic pyranopterin monophosphate synthase</fullName>
        <ecNumber evidence="3 6">4.6.1.17</ecNumber>
    </recommendedName>
    <alternativeName>
        <fullName evidence="6">Molybdenum cofactor biosynthesis protein C</fullName>
    </alternativeName>
</protein>
<dbReference type="EC" id="4.6.1.17" evidence="3 6"/>
<dbReference type="SUPFAM" id="SSF55040">
    <property type="entry name" value="Molybdenum cofactor biosynthesis protein C, MoaC"/>
    <property type="match status" value="1"/>
</dbReference>
<dbReference type="CDD" id="cd01420">
    <property type="entry name" value="MoaC_PE"/>
    <property type="match status" value="1"/>
</dbReference>
<dbReference type="Pfam" id="PF01967">
    <property type="entry name" value="MoaC"/>
    <property type="match status" value="1"/>
</dbReference>
<dbReference type="GO" id="GO:0061799">
    <property type="term" value="F:cyclic pyranopterin monophosphate synthase activity"/>
    <property type="evidence" value="ECO:0007669"/>
    <property type="project" value="UniProtKB-UniRule"/>
</dbReference>
<keyword evidence="9" id="KW-1185">Reference proteome</keyword>
<dbReference type="RefSeq" id="WP_066352651.1">
    <property type="nucleotide sequence ID" value="NZ_LOED01000008.1"/>
</dbReference>
<keyword evidence="4 6" id="KW-0501">Molybdenum cofactor biosynthesis</keyword>
<evidence type="ECO:0000256" key="5">
    <source>
        <dbReference type="ARBA" id="ARBA00023239"/>
    </source>
</evidence>
<evidence type="ECO:0000313" key="9">
    <source>
        <dbReference type="Proteomes" id="UP000070427"/>
    </source>
</evidence>
<evidence type="ECO:0000259" key="7">
    <source>
        <dbReference type="Pfam" id="PF01967"/>
    </source>
</evidence>
<feature type="binding site" evidence="6">
    <location>
        <begin position="112"/>
        <end position="113"/>
    </location>
    <ligand>
        <name>substrate</name>
    </ligand>
</feature>
<comment type="catalytic activity">
    <reaction evidence="1 6">
        <text>(8S)-3',8-cyclo-7,8-dihydroguanosine 5'-triphosphate = cyclic pyranopterin phosphate + diphosphate</text>
        <dbReference type="Rhea" id="RHEA:49580"/>
        <dbReference type="ChEBI" id="CHEBI:33019"/>
        <dbReference type="ChEBI" id="CHEBI:59648"/>
        <dbReference type="ChEBI" id="CHEBI:131766"/>
        <dbReference type="EC" id="4.6.1.17"/>
    </reaction>
</comment>
<dbReference type="InParanoid" id="A0A140LB05"/>
<dbReference type="PANTHER" id="PTHR22960">
    <property type="entry name" value="MOLYBDOPTERIN COFACTOR SYNTHESIS PROTEIN A"/>
    <property type="match status" value="1"/>
</dbReference>
<feature type="domain" description="Molybdopterin cofactor biosynthesis C (MoaC)" evidence="7">
    <location>
        <begin position="14"/>
        <end position="149"/>
    </location>
</feature>
<dbReference type="AlphaFoldDB" id="A0A140LB05"/>
<dbReference type="InterPro" id="IPR002820">
    <property type="entry name" value="Mopterin_CF_biosynth-C_dom"/>
</dbReference>
<dbReference type="FunCoup" id="A0A140LB05">
    <property type="interactions" value="311"/>
</dbReference>
<dbReference type="Gene3D" id="3.30.70.640">
    <property type="entry name" value="Molybdopterin cofactor biosynthesis C (MoaC) domain"/>
    <property type="match status" value="1"/>
</dbReference>
<dbReference type="InterPro" id="IPR023045">
    <property type="entry name" value="MoaC"/>
</dbReference>
<dbReference type="STRING" id="520764.AN618_09280"/>
<feature type="binding site" evidence="6">
    <location>
        <begin position="74"/>
        <end position="76"/>
    </location>
    <ligand>
        <name>substrate</name>
    </ligand>
</feature>
<dbReference type="NCBIfam" id="TIGR00581">
    <property type="entry name" value="moaC"/>
    <property type="match status" value="1"/>
</dbReference>
<proteinExistence type="inferred from homology"/>
<dbReference type="Proteomes" id="UP000070427">
    <property type="component" value="Unassembled WGS sequence"/>
</dbReference>
<dbReference type="HAMAP" id="MF_01224_B">
    <property type="entry name" value="MoaC_B"/>
    <property type="match status" value="1"/>
</dbReference>
<sequence>MELTHIDKSGRPKMVDVSGKPDTVRSAVAKGYVVMKPETLQMIKEGRMKKGDVLSVAQVAGIMAAKRTPEIVPMCHNINLTGVEMDFRVLEDKNAVAVQAVVRSVGKTGVEMEALTAVSAACLAIYDMCKAVDKSMVIKNIQLVEKTGGKSGDFKREEEVPWEG</sequence>
<dbReference type="OrthoDB" id="9794429at2"/>
<dbReference type="UniPathway" id="UPA00344"/>
<comment type="function">
    <text evidence="6">Catalyzes the conversion of (8S)-3',8-cyclo-7,8-dihydroguanosine 5'-triphosphate to cyclic pyranopterin monophosphate (cPMP).</text>
</comment>
<comment type="pathway">
    <text evidence="2 6">Cofactor biosynthesis; molybdopterin biosynthesis.</text>
</comment>
<keyword evidence="5 6" id="KW-0456">Lyase</keyword>
<feature type="active site" evidence="6">
    <location>
        <position position="127"/>
    </location>
</feature>
<evidence type="ECO:0000256" key="1">
    <source>
        <dbReference type="ARBA" id="ARBA00001637"/>
    </source>
</evidence>
<comment type="subunit">
    <text evidence="6">Homohexamer; trimer of dimers.</text>
</comment>
<dbReference type="PANTHER" id="PTHR22960:SF29">
    <property type="entry name" value="CYCLIC PYRANOPTERIN MONOPHOSPHATE SYNTHASE"/>
    <property type="match status" value="1"/>
</dbReference>
<name>A0A140LB05_9FIRM</name>
<dbReference type="PATRIC" id="fig|520764.3.peg.963"/>